<comment type="caution">
    <text evidence="2">The sequence shown here is derived from an EMBL/GenBank/DDBJ whole genome shotgun (WGS) entry which is preliminary data.</text>
</comment>
<reference evidence="3" key="1">
    <citation type="journal article" date="2016" name="Nature">
        <title>The genome of the seagrass Zostera marina reveals angiosperm adaptation to the sea.</title>
        <authorList>
            <person name="Olsen J.L."/>
            <person name="Rouze P."/>
            <person name="Verhelst B."/>
            <person name="Lin Y.-C."/>
            <person name="Bayer T."/>
            <person name="Collen J."/>
            <person name="Dattolo E."/>
            <person name="De Paoli E."/>
            <person name="Dittami S."/>
            <person name="Maumus F."/>
            <person name="Michel G."/>
            <person name="Kersting A."/>
            <person name="Lauritano C."/>
            <person name="Lohaus R."/>
            <person name="Toepel M."/>
            <person name="Tonon T."/>
            <person name="Vanneste K."/>
            <person name="Amirebrahimi M."/>
            <person name="Brakel J."/>
            <person name="Bostroem C."/>
            <person name="Chovatia M."/>
            <person name="Grimwood J."/>
            <person name="Jenkins J.W."/>
            <person name="Jueterbock A."/>
            <person name="Mraz A."/>
            <person name="Stam W.T."/>
            <person name="Tice H."/>
            <person name="Bornberg-Bauer E."/>
            <person name="Green P.J."/>
            <person name="Pearson G.A."/>
            <person name="Procaccini G."/>
            <person name="Duarte C.M."/>
            <person name="Schmutz J."/>
            <person name="Reusch T.B.H."/>
            <person name="Van de Peer Y."/>
        </authorList>
    </citation>
    <scope>NUCLEOTIDE SEQUENCE [LARGE SCALE GENOMIC DNA]</scope>
    <source>
        <strain evidence="3">cv. Finnish</strain>
    </source>
</reference>
<feature type="region of interest" description="Disordered" evidence="1">
    <location>
        <begin position="196"/>
        <end position="230"/>
    </location>
</feature>
<feature type="compositionally biased region" description="Basic and acidic residues" evidence="1">
    <location>
        <begin position="214"/>
        <end position="230"/>
    </location>
</feature>
<gene>
    <name evidence="2" type="ORF">ZOSMA_137G00060</name>
</gene>
<dbReference type="AlphaFoldDB" id="A0A0K9PY94"/>
<dbReference type="InterPro" id="IPR025322">
    <property type="entry name" value="PADRE_dom"/>
</dbReference>
<proteinExistence type="predicted"/>
<dbReference type="EMBL" id="LFYR01000468">
    <property type="protein sequence ID" value="KMZ73991.1"/>
    <property type="molecule type" value="Genomic_DNA"/>
</dbReference>
<keyword evidence="3" id="KW-1185">Reference proteome</keyword>
<dbReference type="PANTHER" id="PTHR33148:SF3">
    <property type="entry name" value="DUF4228 DOMAIN PROTEIN"/>
    <property type="match status" value="1"/>
</dbReference>
<evidence type="ECO:0000256" key="1">
    <source>
        <dbReference type="SAM" id="MobiDB-lite"/>
    </source>
</evidence>
<evidence type="ECO:0000313" key="2">
    <source>
        <dbReference type="EMBL" id="KMZ73991.1"/>
    </source>
</evidence>
<evidence type="ECO:0000313" key="3">
    <source>
        <dbReference type="Proteomes" id="UP000036987"/>
    </source>
</evidence>
<dbReference type="PANTHER" id="PTHR33148">
    <property type="entry name" value="PLASTID MOVEMENT IMPAIRED PROTEIN-RELATED"/>
    <property type="match status" value="1"/>
</dbReference>
<dbReference type="OrthoDB" id="676555at2759"/>
<dbReference type="Pfam" id="PF14009">
    <property type="entry name" value="PADRE"/>
    <property type="match status" value="1"/>
</dbReference>
<dbReference type="Proteomes" id="UP000036987">
    <property type="component" value="Unassembled WGS sequence"/>
</dbReference>
<protein>
    <submittedName>
        <fullName evidence="2">Plastid movementimpaired 2</fullName>
    </submittedName>
</protein>
<sequence>MGNGNSSGGGGDGGRKIRNGMLTWMKRKRPSTIMMADGTSFKLKSPATVSDAIANHPDHVIMEPEEVKRHGVNARALHPNHPLKPKKLYFIVKLPKVQPPPPASRQVRSGINMNAKERLEKLMLSRRAVSDITFMRSTAVIEEEEGQETEEEGLRVKMRLPKSEVERLVRESGGDKTAAASKIMELCVSRETANHGVGQRSKFTGTKSGPLPTKTEKRMRFSPHEPEIFG</sequence>
<accession>A0A0K9PY94</accession>
<organism evidence="2 3">
    <name type="scientific">Zostera marina</name>
    <name type="common">Eelgrass</name>
    <dbReference type="NCBI Taxonomy" id="29655"/>
    <lineage>
        <taxon>Eukaryota</taxon>
        <taxon>Viridiplantae</taxon>
        <taxon>Streptophyta</taxon>
        <taxon>Embryophyta</taxon>
        <taxon>Tracheophyta</taxon>
        <taxon>Spermatophyta</taxon>
        <taxon>Magnoliopsida</taxon>
        <taxon>Liliopsida</taxon>
        <taxon>Zosteraceae</taxon>
        <taxon>Zostera</taxon>
    </lineage>
</organism>
<name>A0A0K9PY94_ZOSMR</name>
<dbReference type="OMA" id="THWKDGA"/>